<dbReference type="InterPro" id="IPR013128">
    <property type="entry name" value="Peptidase_C1A"/>
</dbReference>
<feature type="chain" id="PRO_5018773095" evidence="4">
    <location>
        <begin position="20"/>
        <end position="366"/>
    </location>
</feature>
<dbReference type="SUPFAM" id="SSF54001">
    <property type="entry name" value="Cysteine proteinases"/>
    <property type="match status" value="1"/>
</dbReference>
<keyword evidence="3" id="KW-1015">Disulfide bond</keyword>
<dbReference type="OMA" id="TCKFQPQ"/>
<dbReference type="OrthoDB" id="190265at2759"/>
<keyword evidence="2" id="KW-0865">Zymogen</keyword>
<dbReference type="PROSITE" id="PS00640">
    <property type="entry name" value="THIOL_PROTEASE_ASN"/>
    <property type="match status" value="1"/>
</dbReference>
<dbReference type="SMART" id="SM00848">
    <property type="entry name" value="Inhibitor_I29"/>
    <property type="match status" value="1"/>
</dbReference>
<keyword evidence="8" id="KW-1185">Reference proteome</keyword>
<dbReference type="PROSITE" id="PS00139">
    <property type="entry name" value="THIOL_PROTEASE_CYS"/>
    <property type="match status" value="1"/>
</dbReference>
<dbReference type="Proteomes" id="UP000039865">
    <property type="component" value="Unassembled WGS sequence"/>
</dbReference>
<dbReference type="InterPro" id="IPR039417">
    <property type="entry name" value="Peptidase_C1A_papain-like"/>
</dbReference>
<protein>
    <submittedName>
        <fullName evidence="7">Cysteine proteinase aalp</fullName>
    </submittedName>
</protein>
<sequence length="366" mass="40548">MRGSKLAAILLIATTSVYANVNEELQKMLNANQRLDVDVLYEQWLKEFDGVRPSKRLDARGVNQFRKGIFNSKVMNIISHNLDKTKTFKKGLNQLSDLTAEEVYRYYNLKAQAEQVCSATSSAAKDLSQALKSTPEAYDWREHNGVTPVKDQGQCGSCWTFSTVGAVEAHYLIKYHQFRNLSEQQLVDCAQNFDNHGCNGGLPSHAFEYIKDNGGLSTEQNYPYHGVDQTCNIPSGTQVVGVVGGSVNLTTSEDDLKVAIYEHGPVSIAFQVVDDFMDYHSGVYASQVCGNGPMDVNHAVLAVGYGTEKVSGVDIDYWIVKNSWSASWGDQGFFKIQRGVNMCGLNNCNSYPQDVLNLSSAKEFLQ</sequence>
<dbReference type="FunFam" id="3.90.70.10:FF:000039">
    <property type="entry name" value="Cysteine proteinase 2, putative"/>
    <property type="match status" value="1"/>
</dbReference>
<name>A0A078A0L4_STYLE</name>
<feature type="domain" description="Peptidase C1A papain C-terminal" evidence="5">
    <location>
        <begin position="134"/>
        <end position="353"/>
    </location>
</feature>
<evidence type="ECO:0000256" key="4">
    <source>
        <dbReference type="SAM" id="SignalP"/>
    </source>
</evidence>
<evidence type="ECO:0000256" key="3">
    <source>
        <dbReference type="ARBA" id="ARBA00023157"/>
    </source>
</evidence>
<comment type="similarity">
    <text evidence="1">Belongs to the peptidase C1 family.</text>
</comment>
<dbReference type="PANTHER" id="PTHR12411">
    <property type="entry name" value="CYSTEINE PROTEASE FAMILY C1-RELATED"/>
    <property type="match status" value="1"/>
</dbReference>
<dbReference type="EMBL" id="CCKQ01004239">
    <property type="protein sequence ID" value="CDW75397.1"/>
    <property type="molecule type" value="Genomic_DNA"/>
</dbReference>
<feature type="signal peptide" evidence="4">
    <location>
        <begin position="1"/>
        <end position="19"/>
    </location>
</feature>
<dbReference type="AlphaFoldDB" id="A0A078A0L4"/>
<accession>A0A078A0L4</accession>
<dbReference type="Pfam" id="PF00112">
    <property type="entry name" value="Peptidase_C1"/>
    <property type="match status" value="1"/>
</dbReference>
<dbReference type="InterPro" id="IPR025661">
    <property type="entry name" value="Pept_asp_AS"/>
</dbReference>
<evidence type="ECO:0000256" key="1">
    <source>
        <dbReference type="ARBA" id="ARBA00008455"/>
    </source>
</evidence>
<dbReference type="InParanoid" id="A0A078A0L4"/>
<evidence type="ECO:0000256" key="2">
    <source>
        <dbReference type="ARBA" id="ARBA00023145"/>
    </source>
</evidence>
<dbReference type="Gene3D" id="3.90.70.10">
    <property type="entry name" value="Cysteine proteinases"/>
    <property type="match status" value="1"/>
</dbReference>
<dbReference type="PROSITE" id="PS00639">
    <property type="entry name" value="THIOL_PROTEASE_HIS"/>
    <property type="match status" value="1"/>
</dbReference>
<keyword evidence="4" id="KW-0732">Signal</keyword>
<dbReference type="InterPro" id="IPR000668">
    <property type="entry name" value="Peptidase_C1A_C"/>
</dbReference>
<dbReference type="InterPro" id="IPR013201">
    <property type="entry name" value="Prot_inhib_I29"/>
</dbReference>
<evidence type="ECO:0000313" key="8">
    <source>
        <dbReference type="Proteomes" id="UP000039865"/>
    </source>
</evidence>
<dbReference type="InterPro" id="IPR000169">
    <property type="entry name" value="Pept_cys_AS"/>
</dbReference>
<organism evidence="7 8">
    <name type="scientific">Stylonychia lemnae</name>
    <name type="common">Ciliate</name>
    <dbReference type="NCBI Taxonomy" id="5949"/>
    <lineage>
        <taxon>Eukaryota</taxon>
        <taxon>Sar</taxon>
        <taxon>Alveolata</taxon>
        <taxon>Ciliophora</taxon>
        <taxon>Intramacronucleata</taxon>
        <taxon>Spirotrichea</taxon>
        <taxon>Stichotrichia</taxon>
        <taxon>Sporadotrichida</taxon>
        <taxon>Oxytrichidae</taxon>
        <taxon>Stylonychinae</taxon>
        <taxon>Stylonychia</taxon>
    </lineage>
</organism>
<dbReference type="Pfam" id="PF08246">
    <property type="entry name" value="Inhibitor_I29"/>
    <property type="match status" value="1"/>
</dbReference>
<feature type="domain" description="Cathepsin propeptide inhibitor" evidence="6">
    <location>
        <begin position="41"/>
        <end position="103"/>
    </location>
</feature>
<dbReference type="SMART" id="SM00645">
    <property type="entry name" value="Pept_C1"/>
    <property type="match status" value="1"/>
</dbReference>
<evidence type="ECO:0000313" key="7">
    <source>
        <dbReference type="EMBL" id="CDW75397.1"/>
    </source>
</evidence>
<dbReference type="GO" id="GO:0006508">
    <property type="term" value="P:proteolysis"/>
    <property type="evidence" value="ECO:0007669"/>
    <property type="project" value="InterPro"/>
</dbReference>
<dbReference type="InterPro" id="IPR038765">
    <property type="entry name" value="Papain-like_cys_pep_sf"/>
</dbReference>
<evidence type="ECO:0000259" key="5">
    <source>
        <dbReference type="SMART" id="SM00645"/>
    </source>
</evidence>
<dbReference type="CDD" id="cd02248">
    <property type="entry name" value="Peptidase_C1A"/>
    <property type="match status" value="1"/>
</dbReference>
<dbReference type="InterPro" id="IPR025660">
    <property type="entry name" value="Pept_his_AS"/>
</dbReference>
<gene>
    <name evidence="7" type="primary">Contig15567.g16588</name>
    <name evidence="7" type="ORF">STYLEM_4387</name>
</gene>
<evidence type="ECO:0000259" key="6">
    <source>
        <dbReference type="SMART" id="SM00848"/>
    </source>
</evidence>
<dbReference type="PRINTS" id="PR00705">
    <property type="entry name" value="PAPAIN"/>
</dbReference>
<reference evidence="7 8" key="1">
    <citation type="submission" date="2014-06" db="EMBL/GenBank/DDBJ databases">
        <authorList>
            <person name="Swart Estienne"/>
        </authorList>
    </citation>
    <scope>NUCLEOTIDE SEQUENCE [LARGE SCALE GENOMIC DNA]</scope>
    <source>
        <strain evidence="7 8">130c</strain>
    </source>
</reference>
<proteinExistence type="inferred from homology"/>
<dbReference type="GO" id="GO:0008234">
    <property type="term" value="F:cysteine-type peptidase activity"/>
    <property type="evidence" value="ECO:0007669"/>
    <property type="project" value="InterPro"/>
</dbReference>